<dbReference type="GO" id="GO:0016020">
    <property type="term" value="C:membrane"/>
    <property type="evidence" value="ECO:0007669"/>
    <property type="project" value="UniProtKB-SubCell"/>
</dbReference>
<evidence type="ECO:0000256" key="3">
    <source>
        <dbReference type="ARBA" id="ARBA00022692"/>
    </source>
</evidence>
<feature type="transmembrane region" description="Helical" evidence="6">
    <location>
        <begin position="291"/>
        <end position="314"/>
    </location>
</feature>
<feature type="transmembrane region" description="Helical" evidence="6">
    <location>
        <begin position="145"/>
        <end position="163"/>
    </location>
</feature>
<evidence type="ECO:0000256" key="2">
    <source>
        <dbReference type="ARBA" id="ARBA00007511"/>
    </source>
</evidence>
<feature type="transmembrane region" description="Helical" evidence="6">
    <location>
        <begin position="12"/>
        <end position="32"/>
    </location>
</feature>
<dbReference type="InterPro" id="IPR022369">
    <property type="entry name" value="Integral_membrane_TerC_rswitch"/>
</dbReference>
<keyword evidence="5 6" id="KW-0472">Membrane</keyword>
<dbReference type="EMBL" id="DF970222">
    <property type="protein sequence ID" value="GAP66627.1"/>
    <property type="molecule type" value="Genomic_DNA"/>
</dbReference>
<organism evidence="7">
    <name type="scientific">Mizugakiibacter sediminis</name>
    <dbReference type="NCBI Taxonomy" id="1475481"/>
    <lineage>
        <taxon>Bacteria</taxon>
        <taxon>Pseudomonadati</taxon>
        <taxon>Pseudomonadota</taxon>
        <taxon>Gammaproteobacteria</taxon>
        <taxon>Lysobacterales</taxon>
        <taxon>Rhodanobacteraceae</taxon>
        <taxon>Mizugakiibacter</taxon>
    </lineage>
</organism>
<evidence type="ECO:0000313" key="7">
    <source>
        <dbReference type="EMBL" id="GAP66627.1"/>
    </source>
</evidence>
<keyword evidence="4 6" id="KW-1133">Transmembrane helix</keyword>
<dbReference type="InterPro" id="IPR005496">
    <property type="entry name" value="Integral_membrane_TerC"/>
</dbReference>
<feature type="transmembrane region" description="Helical" evidence="6">
    <location>
        <begin position="92"/>
        <end position="110"/>
    </location>
</feature>
<accession>A0A0K8QQE5</accession>
<evidence type="ECO:0000256" key="6">
    <source>
        <dbReference type="SAM" id="Phobius"/>
    </source>
</evidence>
<feature type="transmembrane region" description="Helical" evidence="6">
    <location>
        <begin position="208"/>
        <end position="231"/>
    </location>
</feature>
<comment type="subcellular location">
    <subcellularLocation>
        <location evidence="1">Membrane</location>
        <topology evidence="1">Multi-pass membrane protein</topology>
    </subcellularLocation>
</comment>
<evidence type="ECO:0000256" key="4">
    <source>
        <dbReference type="ARBA" id="ARBA00022989"/>
    </source>
</evidence>
<feature type="transmembrane region" description="Helical" evidence="6">
    <location>
        <begin position="44"/>
        <end position="64"/>
    </location>
</feature>
<comment type="similarity">
    <text evidence="2">Belongs to the TerC family.</text>
</comment>
<dbReference type="PANTHER" id="PTHR30238">
    <property type="entry name" value="MEMBRANE BOUND PREDICTED REDOX MODULATOR"/>
    <property type="match status" value="1"/>
</dbReference>
<protein>
    <submittedName>
        <fullName evidence="7">TerC family integral membrane protein</fullName>
    </submittedName>
</protein>
<keyword evidence="3 6" id="KW-0812">Transmembrane</keyword>
<dbReference type="AlphaFoldDB" id="A0A0K8QQE5"/>
<dbReference type="PANTHER" id="PTHR30238:SF0">
    <property type="entry name" value="THYLAKOID MEMBRANE PROTEIN TERC, CHLOROPLASTIC"/>
    <property type="match status" value="1"/>
</dbReference>
<dbReference type="Pfam" id="PF03741">
    <property type="entry name" value="TerC"/>
    <property type="match status" value="1"/>
</dbReference>
<evidence type="ECO:0000313" key="8">
    <source>
        <dbReference type="Proteomes" id="UP000253740"/>
    </source>
</evidence>
<dbReference type="OrthoDB" id="9783692at2"/>
<reference evidence="7" key="1">
    <citation type="submission" date="2015-08" db="EMBL/GenBank/DDBJ databases">
        <title>Complete DNA Sequence of Pseudomonas syringae pv. actinidiae, the Causal Agent of Kiwifruit Canker Disease.</title>
        <authorList>
            <person name="Rikkerink E.H.A."/>
            <person name="Fineran P.C."/>
        </authorList>
    </citation>
    <scope>NUCLEOTIDE SEQUENCE</scope>
    <source>
        <strain evidence="7">SkMP5</strain>
    </source>
</reference>
<dbReference type="NCBIfam" id="TIGR03718">
    <property type="entry name" value="R_switched_Alx"/>
    <property type="match status" value="1"/>
</dbReference>
<name>A0A0K8QQE5_9GAMM</name>
<evidence type="ECO:0000256" key="5">
    <source>
        <dbReference type="ARBA" id="ARBA00023136"/>
    </source>
</evidence>
<gene>
    <name evidence="7" type="ORF">MBSD_n1938</name>
</gene>
<keyword evidence="8" id="KW-1185">Reference proteome</keyword>
<feature type="transmembrane region" description="Helical" evidence="6">
    <location>
        <begin position="117"/>
        <end position="139"/>
    </location>
</feature>
<sequence>MNAIAHTGTPLLYLGFGLLVAVLLAVDFALLRTQGRHKVSVREAALWSVVWIAAAAAFGAWLWWHLHGEYGAEVARRKTLEYATGYLIEKGLAVENVFVWITIFTYFAIPAELQKRVLLWGVVGAIVMRAVLIYLGAVLIRQFDWIFYVFGAFLLGTGIKMFFFTGKTSDLGRNPLLRWLRGHLPITPELRGERFLVTERGRRALTPLFLVLVLVEVTDLVFAVDSIPAIFSVTADPFIVFTANTFAILGLHAMYFLLADMAGRFHLLGYGLALIITLVGAKMLLMDVYKIPVTWMLGAVAAVLAASIAASLLVPPRAPRA</sequence>
<evidence type="ECO:0000256" key="1">
    <source>
        <dbReference type="ARBA" id="ARBA00004141"/>
    </source>
</evidence>
<feature type="transmembrane region" description="Helical" evidence="6">
    <location>
        <begin position="265"/>
        <end position="285"/>
    </location>
</feature>
<dbReference type="Proteomes" id="UP000253740">
    <property type="component" value="Unassembled WGS sequence"/>
</dbReference>
<feature type="transmembrane region" description="Helical" evidence="6">
    <location>
        <begin position="237"/>
        <end position="258"/>
    </location>
</feature>
<proteinExistence type="inferred from homology"/>